<dbReference type="PROSITE" id="PS51186">
    <property type="entry name" value="GNAT"/>
    <property type="match status" value="1"/>
</dbReference>
<dbReference type="InterPro" id="IPR016181">
    <property type="entry name" value="Acyl_CoA_acyltransferase"/>
</dbReference>
<sequence length="222" mass="25463">MQFETRRLILRPWQPSLDARHAMDIYGDEAVVKWIDAQGKDTSIRQVQMRLQRYLDNTKNIITGSWAVEQKDIGRVIGHVLLMHLPDLKKIKPSKPLHTDLGGEPEWEPELNQQPNESLSIQYPDGYQPDYIEIGWHFRPASWGFGYATEAARCIVQYAFEQLNLPLLLAVTDPENKRSIAVIEKLGMRYDGLTARYYGGKLLALYILNANNCNIKGHSQSK</sequence>
<dbReference type="Proteomes" id="UP000050465">
    <property type="component" value="Unassembled WGS sequence"/>
</dbReference>
<dbReference type="InterPro" id="IPR051531">
    <property type="entry name" value="N-acetyltransferase"/>
</dbReference>
<dbReference type="SUPFAM" id="SSF55729">
    <property type="entry name" value="Acyl-CoA N-acyltransferases (Nat)"/>
    <property type="match status" value="1"/>
</dbReference>
<accession>A0A0P7ZVS0</accession>
<evidence type="ECO:0000313" key="4">
    <source>
        <dbReference type="Proteomes" id="UP000050465"/>
    </source>
</evidence>
<comment type="caution">
    <text evidence="3">The sequence shown here is derived from an EMBL/GenBank/DDBJ whole genome shotgun (WGS) entry which is preliminary data.</text>
</comment>
<organism evidence="3 4">
    <name type="scientific">Phormidesmis priestleyi Ana</name>
    <dbReference type="NCBI Taxonomy" id="1666911"/>
    <lineage>
        <taxon>Bacteria</taxon>
        <taxon>Bacillati</taxon>
        <taxon>Cyanobacteriota</taxon>
        <taxon>Cyanophyceae</taxon>
        <taxon>Leptolyngbyales</taxon>
        <taxon>Leptolyngbyaceae</taxon>
        <taxon>Phormidesmis</taxon>
    </lineage>
</organism>
<dbReference type="STRING" id="1666911.HLUCCA11_01420"/>
<feature type="domain" description="N-acetyltransferase" evidence="2">
    <location>
        <begin position="8"/>
        <end position="209"/>
    </location>
</feature>
<evidence type="ECO:0000256" key="1">
    <source>
        <dbReference type="SAM" id="MobiDB-lite"/>
    </source>
</evidence>
<dbReference type="Pfam" id="PF13302">
    <property type="entry name" value="Acetyltransf_3"/>
    <property type="match status" value="2"/>
</dbReference>
<feature type="region of interest" description="Disordered" evidence="1">
    <location>
        <begin position="94"/>
        <end position="113"/>
    </location>
</feature>
<dbReference type="InterPro" id="IPR000182">
    <property type="entry name" value="GNAT_dom"/>
</dbReference>
<dbReference type="GO" id="GO:0016747">
    <property type="term" value="F:acyltransferase activity, transferring groups other than amino-acyl groups"/>
    <property type="evidence" value="ECO:0007669"/>
    <property type="project" value="InterPro"/>
</dbReference>
<protein>
    <submittedName>
        <fullName evidence="3">Acetyltransferase</fullName>
    </submittedName>
</protein>
<dbReference type="Gene3D" id="3.40.630.30">
    <property type="match status" value="1"/>
</dbReference>
<name>A0A0P7ZVS0_9CYAN</name>
<dbReference type="PANTHER" id="PTHR43792:SF1">
    <property type="entry name" value="N-ACETYLTRANSFERASE DOMAIN-CONTAINING PROTEIN"/>
    <property type="match status" value="1"/>
</dbReference>
<dbReference type="EMBL" id="LJZR01000001">
    <property type="protein sequence ID" value="KPQ37743.1"/>
    <property type="molecule type" value="Genomic_DNA"/>
</dbReference>
<evidence type="ECO:0000259" key="2">
    <source>
        <dbReference type="PROSITE" id="PS51186"/>
    </source>
</evidence>
<dbReference type="AlphaFoldDB" id="A0A0P7ZVS0"/>
<gene>
    <name evidence="3" type="ORF">HLUCCA11_01420</name>
</gene>
<dbReference type="PANTHER" id="PTHR43792">
    <property type="entry name" value="GNAT FAMILY, PUTATIVE (AFU_ORTHOLOGUE AFUA_3G00765)-RELATED-RELATED"/>
    <property type="match status" value="1"/>
</dbReference>
<proteinExistence type="predicted"/>
<evidence type="ECO:0000313" key="3">
    <source>
        <dbReference type="EMBL" id="KPQ37743.1"/>
    </source>
</evidence>
<reference evidence="3 4" key="1">
    <citation type="submission" date="2015-09" db="EMBL/GenBank/DDBJ databases">
        <title>Identification and resolution of microdiversity through metagenomic sequencing of parallel consortia.</title>
        <authorList>
            <person name="Nelson W.C."/>
            <person name="Romine M.F."/>
            <person name="Lindemann S.R."/>
        </authorList>
    </citation>
    <scope>NUCLEOTIDE SEQUENCE [LARGE SCALE GENOMIC DNA]</scope>
    <source>
        <strain evidence="3">Ana</strain>
    </source>
</reference>
<keyword evidence="3" id="KW-0808">Transferase</keyword>